<dbReference type="RefSeq" id="WP_170066713.1">
    <property type="nucleotide sequence ID" value="NZ_BSOU01000006.1"/>
</dbReference>
<feature type="transmembrane region" description="Helical" evidence="1">
    <location>
        <begin position="6"/>
        <end position="39"/>
    </location>
</feature>
<proteinExistence type="predicted"/>
<evidence type="ECO:0000256" key="1">
    <source>
        <dbReference type="SAM" id="Phobius"/>
    </source>
</evidence>
<keyword evidence="1" id="KW-0812">Transmembrane</keyword>
<organism evidence="2 3">
    <name type="scientific">Aliivibrio sifiae</name>
    <dbReference type="NCBI Taxonomy" id="566293"/>
    <lineage>
        <taxon>Bacteria</taxon>
        <taxon>Pseudomonadati</taxon>
        <taxon>Pseudomonadota</taxon>
        <taxon>Gammaproteobacteria</taxon>
        <taxon>Vibrionales</taxon>
        <taxon>Vibrionaceae</taxon>
        <taxon>Aliivibrio</taxon>
    </lineage>
</organism>
<protein>
    <submittedName>
        <fullName evidence="2">Uncharacterized protein</fullName>
    </submittedName>
</protein>
<name>A0ABQ6AHB3_9GAMM</name>
<comment type="caution">
    <text evidence="2">The sequence shown here is derived from an EMBL/GenBank/DDBJ whole genome shotgun (WGS) entry which is preliminary data.</text>
</comment>
<reference evidence="3" key="1">
    <citation type="journal article" date="2019" name="Int. J. Syst. Evol. Microbiol.">
        <title>The Global Catalogue of Microorganisms (GCM) 10K type strain sequencing project: providing services to taxonomists for standard genome sequencing and annotation.</title>
        <authorList>
            <consortium name="The Broad Institute Genomics Platform"/>
            <consortium name="The Broad Institute Genome Sequencing Center for Infectious Disease"/>
            <person name="Wu L."/>
            <person name="Ma J."/>
        </authorList>
    </citation>
    <scope>NUCLEOTIDE SEQUENCE [LARGE SCALE GENOMIC DNA]</scope>
    <source>
        <strain evidence="3">NBRC 105001</strain>
    </source>
</reference>
<evidence type="ECO:0000313" key="3">
    <source>
        <dbReference type="Proteomes" id="UP001156660"/>
    </source>
</evidence>
<keyword evidence="1" id="KW-1133">Transmembrane helix</keyword>
<evidence type="ECO:0000313" key="2">
    <source>
        <dbReference type="EMBL" id="GLR75741.1"/>
    </source>
</evidence>
<gene>
    <name evidence="2" type="ORF">GCM10007855_26150</name>
</gene>
<dbReference type="Proteomes" id="UP001156660">
    <property type="component" value="Unassembled WGS sequence"/>
</dbReference>
<keyword evidence="3" id="KW-1185">Reference proteome</keyword>
<keyword evidence="1" id="KW-0472">Membrane</keyword>
<sequence length="49" mass="5629">MNKKVILGIFIILIIVALFTSGLMRATIELSLFLLLMGYVFITKRKQKE</sequence>
<accession>A0ABQ6AHB3</accession>
<dbReference type="EMBL" id="BSOU01000006">
    <property type="protein sequence ID" value="GLR75741.1"/>
    <property type="molecule type" value="Genomic_DNA"/>
</dbReference>